<dbReference type="InterPro" id="IPR036663">
    <property type="entry name" value="Fumarylacetoacetase_C_sf"/>
</dbReference>
<reference evidence="1" key="1">
    <citation type="submission" date="2021-07" db="EMBL/GenBank/DDBJ databases">
        <title>Neiella marina sp. nov., isolated from the intestinal content of sea cucumber Apostichopus japonicus.</title>
        <authorList>
            <person name="Bai X."/>
        </authorList>
    </citation>
    <scope>NUCLEOTIDE SEQUENCE</scope>
    <source>
        <strain evidence="1">126</strain>
    </source>
</reference>
<keyword evidence="2" id="KW-1185">Reference proteome</keyword>
<dbReference type="Proteomes" id="UP001166251">
    <property type="component" value="Unassembled WGS sequence"/>
</dbReference>
<evidence type="ECO:0000313" key="2">
    <source>
        <dbReference type="Proteomes" id="UP001166251"/>
    </source>
</evidence>
<comment type="caution">
    <text evidence="1">The sequence shown here is derived from an EMBL/GenBank/DDBJ whole genome shotgun (WGS) entry which is preliminary data.</text>
</comment>
<dbReference type="PANTHER" id="PTHR30143:SF0">
    <property type="entry name" value="2-KETO-4-PENTENOATE HYDRATASE"/>
    <property type="match status" value="1"/>
</dbReference>
<dbReference type="RefSeq" id="WP_220105017.1">
    <property type="nucleotide sequence ID" value="NZ_JAHZSS010000022.1"/>
</dbReference>
<dbReference type="InterPro" id="IPR050772">
    <property type="entry name" value="Hydratase-Decarb/MhpD_sf"/>
</dbReference>
<sequence length="276" mass="29215">MAIVLPPESGDLDVKAIATAFVEARKSNTALTEFPGGFIPDTLDLGYAIQAEEIKQWDDEVVAWKVGGVPPELREKYQETRLAGPVMKKTLFKVEDGGHVKLPVFGGGCSAIEVEFVMELGDLSDLPAEGVTVEQAIGAIDRVYMGYENASSPLTIGNDFGPLGPISDFGLNNGVIVGPELVDWTPEKILSQGVTTTINGSEVHKGNPKPGLDGPFGAVKFLIEFLKKNNYDTSAGVLVSTGVVTGVHIASAGDKAEISYDGQCSFSVELVDVSDL</sequence>
<gene>
    <name evidence="1" type="ORF">K0504_15240</name>
</gene>
<name>A0ABS7EJ56_9GAMM</name>
<dbReference type="SUPFAM" id="SSF56529">
    <property type="entry name" value="FAH"/>
    <property type="match status" value="1"/>
</dbReference>
<dbReference type="EMBL" id="JAHZSS010000022">
    <property type="protein sequence ID" value="MBW8192392.1"/>
    <property type="molecule type" value="Genomic_DNA"/>
</dbReference>
<dbReference type="Gene3D" id="3.90.850.10">
    <property type="entry name" value="Fumarylacetoacetase-like, C-terminal domain"/>
    <property type="match status" value="1"/>
</dbReference>
<protein>
    <recommendedName>
        <fullName evidence="3">2-keto-4-pentenoate hydratase</fullName>
    </recommendedName>
</protein>
<dbReference type="PANTHER" id="PTHR30143">
    <property type="entry name" value="ACID HYDRATASE"/>
    <property type="match status" value="1"/>
</dbReference>
<proteinExistence type="predicted"/>
<organism evidence="1 2">
    <name type="scientific">Neiella holothuriorum</name>
    <dbReference type="NCBI Taxonomy" id="2870530"/>
    <lineage>
        <taxon>Bacteria</taxon>
        <taxon>Pseudomonadati</taxon>
        <taxon>Pseudomonadota</taxon>
        <taxon>Gammaproteobacteria</taxon>
        <taxon>Alteromonadales</taxon>
        <taxon>Echinimonadaceae</taxon>
        <taxon>Neiella</taxon>
    </lineage>
</organism>
<accession>A0ABS7EJ56</accession>
<evidence type="ECO:0000313" key="1">
    <source>
        <dbReference type="EMBL" id="MBW8192392.1"/>
    </source>
</evidence>
<evidence type="ECO:0008006" key="3">
    <source>
        <dbReference type="Google" id="ProtNLM"/>
    </source>
</evidence>